<feature type="region of interest" description="Disordered" evidence="1">
    <location>
        <begin position="210"/>
        <end position="261"/>
    </location>
</feature>
<name>A0ABT1BSH2_9BURK</name>
<keyword evidence="3" id="KW-1185">Reference proteome</keyword>
<dbReference type="Proteomes" id="UP001204851">
    <property type="component" value="Unassembled WGS sequence"/>
</dbReference>
<dbReference type="EMBL" id="JAMXMC010000017">
    <property type="protein sequence ID" value="MCO5979156.1"/>
    <property type="molecule type" value="Genomic_DNA"/>
</dbReference>
<accession>A0ABT1BSH2</accession>
<dbReference type="RefSeq" id="WP_252772108.1">
    <property type="nucleotide sequence ID" value="NZ_JAMXMC010000017.1"/>
</dbReference>
<evidence type="ECO:0000313" key="3">
    <source>
        <dbReference type="Proteomes" id="UP001204851"/>
    </source>
</evidence>
<gene>
    <name evidence="2" type="ORF">M0L44_20860</name>
</gene>
<feature type="compositionally biased region" description="Gly residues" evidence="1">
    <location>
        <begin position="230"/>
        <end position="261"/>
    </location>
</feature>
<organism evidence="2 3">
    <name type="scientific">Ideonella oryzae</name>
    <dbReference type="NCBI Taxonomy" id="2937441"/>
    <lineage>
        <taxon>Bacteria</taxon>
        <taxon>Pseudomonadati</taxon>
        <taxon>Pseudomonadota</taxon>
        <taxon>Betaproteobacteria</taxon>
        <taxon>Burkholderiales</taxon>
        <taxon>Sphaerotilaceae</taxon>
        <taxon>Ideonella</taxon>
    </lineage>
</organism>
<comment type="caution">
    <text evidence="2">The sequence shown here is derived from an EMBL/GenBank/DDBJ whole genome shotgun (WGS) entry which is preliminary data.</text>
</comment>
<sequence length="261" mass="27942">MTLTPVLMGGAGAMLGVVWWARHLARRREAFIRRYEFPPGLMARLQARRPELNPAQLERVGHGLRQFFLVYLASGCRFVSMPSQVVDDLWHEFILYTRHYQQFCRRAFGGFLHHRRRVVQKAVVLGPDRRGNAGLRRCWWHACRLERLDPRAARRLPLLFGLDASLGIAGGFHYVPDCGGVRRERGAGDGGTPYCGADFASSSFDGGADGFGVDGASSGHGGHHGDWDGGGHGPGGDGGGDSIGADGGGGGDGGSGGCTGD</sequence>
<protein>
    <submittedName>
        <fullName evidence="2">Uncharacterized protein</fullName>
    </submittedName>
</protein>
<evidence type="ECO:0000313" key="2">
    <source>
        <dbReference type="EMBL" id="MCO5979156.1"/>
    </source>
</evidence>
<reference evidence="2 3" key="1">
    <citation type="submission" date="2022-06" db="EMBL/GenBank/DDBJ databases">
        <title>Ideonella sp. NS12-5 Genome sequencing and assembly.</title>
        <authorList>
            <person name="Jung Y."/>
        </authorList>
    </citation>
    <scope>NUCLEOTIDE SEQUENCE [LARGE SCALE GENOMIC DNA]</scope>
    <source>
        <strain evidence="2 3">NS12-5</strain>
    </source>
</reference>
<proteinExistence type="predicted"/>
<evidence type="ECO:0000256" key="1">
    <source>
        <dbReference type="SAM" id="MobiDB-lite"/>
    </source>
</evidence>